<dbReference type="Gene3D" id="1.25.40.10">
    <property type="entry name" value="Tetratricopeptide repeat domain"/>
    <property type="match status" value="2"/>
</dbReference>
<evidence type="ECO:0000313" key="4">
    <source>
        <dbReference type="EMBL" id="KAK4241993.1"/>
    </source>
</evidence>
<comment type="caution">
    <text evidence="4">The sequence shown here is derived from an EMBL/GenBank/DDBJ whole genome shotgun (WGS) entry which is preliminary data.</text>
</comment>
<organism evidence="4 5">
    <name type="scientific">Achaetomium macrosporum</name>
    <dbReference type="NCBI Taxonomy" id="79813"/>
    <lineage>
        <taxon>Eukaryota</taxon>
        <taxon>Fungi</taxon>
        <taxon>Dikarya</taxon>
        <taxon>Ascomycota</taxon>
        <taxon>Pezizomycotina</taxon>
        <taxon>Sordariomycetes</taxon>
        <taxon>Sordariomycetidae</taxon>
        <taxon>Sordariales</taxon>
        <taxon>Chaetomiaceae</taxon>
        <taxon>Achaetomium</taxon>
    </lineage>
</organism>
<dbReference type="Proteomes" id="UP001303760">
    <property type="component" value="Unassembled WGS sequence"/>
</dbReference>
<evidence type="ECO:0000313" key="5">
    <source>
        <dbReference type="Proteomes" id="UP001303760"/>
    </source>
</evidence>
<keyword evidence="2 3" id="KW-0802">TPR repeat</keyword>
<dbReference type="PROSITE" id="PS50005">
    <property type="entry name" value="TPR"/>
    <property type="match status" value="1"/>
</dbReference>
<dbReference type="SMART" id="SM00028">
    <property type="entry name" value="TPR"/>
    <property type="match status" value="4"/>
</dbReference>
<proteinExistence type="predicted"/>
<dbReference type="PANTHER" id="PTHR45641:SF19">
    <property type="entry name" value="NEPHROCYSTIN-3"/>
    <property type="match status" value="1"/>
</dbReference>
<dbReference type="InterPro" id="IPR019734">
    <property type="entry name" value="TPR_rpt"/>
</dbReference>
<dbReference type="SUPFAM" id="SSF48452">
    <property type="entry name" value="TPR-like"/>
    <property type="match status" value="1"/>
</dbReference>
<dbReference type="PANTHER" id="PTHR45641">
    <property type="entry name" value="TETRATRICOPEPTIDE REPEAT PROTEIN (AFU_ORTHOLOGUE AFUA_6G03870)"/>
    <property type="match status" value="1"/>
</dbReference>
<evidence type="ECO:0000256" key="1">
    <source>
        <dbReference type="ARBA" id="ARBA00022737"/>
    </source>
</evidence>
<name>A0AAN7CH35_9PEZI</name>
<evidence type="ECO:0000256" key="3">
    <source>
        <dbReference type="PROSITE-ProRule" id="PRU00339"/>
    </source>
</evidence>
<dbReference type="AlphaFoldDB" id="A0AAN7CH35"/>
<dbReference type="InterPro" id="IPR011990">
    <property type="entry name" value="TPR-like_helical_dom_sf"/>
</dbReference>
<keyword evidence="5" id="KW-1185">Reference proteome</keyword>
<reference evidence="4" key="1">
    <citation type="journal article" date="2023" name="Mol. Phylogenet. Evol.">
        <title>Genome-scale phylogeny and comparative genomics of the fungal order Sordariales.</title>
        <authorList>
            <person name="Hensen N."/>
            <person name="Bonometti L."/>
            <person name="Westerberg I."/>
            <person name="Brannstrom I.O."/>
            <person name="Guillou S."/>
            <person name="Cros-Aarteil S."/>
            <person name="Calhoun S."/>
            <person name="Haridas S."/>
            <person name="Kuo A."/>
            <person name="Mondo S."/>
            <person name="Pangilinan J."/>
            <person name="Riley R."/>
            <person name="LaButti K."/>
            <person name="Andreopoulos B."/>
            <person name="Lipzen A."/>
            <person name="Chen C."/>
            <person name="Yan M."/>
            <person name="Daum C."/>
            <person name="Ng V."/>
            <person name="Clum A."/>
            <person name="Steindorff A."/>
            <person name="Ohm R.A."/>
            <person name="Martin F."/>
            <person name="Silar P."/>
            <person name="Natvig D.O."/>
            <person name="Lalanne C."/>
            <person name="Gautier V."/>
            <person name="Ament-Velasquez S.L."/>
            <person name="Kruys A."/>
            <person name="Hutchinson M.I."/>
            <person name="Powell A.J."/>
            <person name="Barry K."/>
            <person name="Miller A.N."/>
            <person name="Grigoriev I.V."/>
            <person name="Debuchy R."/>
            <person name="Gladieux P."/>
            <person name="Hiltunen Thoren M."/>
            <person name="Johannesson H."/>
        </authorList>
    </citation>
    <scope>NUCLEOTIDE SEQUENCE</scope>
    <source>
        <strain evidence="4">CBS 532.94</strain>
    </source>
</reference>
<dbReference type="Pfam" id="PF13181">
    <property type="entry name" value="TPR_8"/>
    <property type="match status" value="1"/>
</dbReference>
<sequence>MSIHRFVQNTRLKLLSNAERKEAFDMALSTLKVCFPSQVVGNHMHNVWDACETFLVHVLAFDKAVWDWQPSLGDNAAYINMMCDCTWYLWEIGQYDEALRLLKGIEGICRDTIGLHTLEGARICVNHGSVLSTLNRYDEAGKLFEQGLRIRSELLPKDDPLLANSYMQMGNYYTAQGQVDRAVRAHKQAIEIRAKSAETPAGIMIISHFNICRSLLMGSRLDEAEAYLSKAEELEPRLDPGREVLYYRSHRLYILGNIMAARGNVKDAHAIHVESYNIRVQAGSAQYAIAASSHKIGTLLEKLGERDQAIASFRDAVSLLESVLGTAKAKSARLARTEIKLAEISSGQEAASWRARAHQHYCDAFGFEAPVEDWSQIDFDALVPPIDR</sequence>
<dbReference type="EMBL" id="MU860014">
    <property type="protein sequence ID" value="KAK4241993.1"/>
    <property type="molecule type" value="Genomic_DNA"/>
</dbReference>
<dbReference type="Pfam" id="PF13424">
    <property type="entry name" value="TPR_12"/>
    <property type="match status" value="1"/>
</dbReference>
<protein>
    <submittedName>
        <fullName evidence="4">Clustered mitochondria protein</fullName>
    </submittedName>
</protein>
<feature type="repeat" description="TPR" evidence="3">
    <location>
        <begin position="163"/>
        <end position="196"/>
    </location>
</feature>
<evidence type="ECO:0000256" key="2">
    <source>
        <dbReference type="ARBA" id="ARBA00022803"/>
    </source>
</evidence>
<reference evidence="4" key="2">
    <citation type="submission" date="2023-05" db="EMBL/GenBank/DDBJ databases">
        <authorList>
            <consortium name="Lawrence Berkeley National Laboratory"/>
            <person name="Steindorff A."/>
            <person name="Hensen N."/>
            <person name="Bonometti L."/>
            <person name="Westerberg I."/>
            <person name="Brannstrom I.O."/>
            <person name="Guillou S."/>
            <person name="Cros-Aarteil S."/>
            <person name="Calhoun S."/>
            <person name="Haridas S."/>
            <person name="Kuo A."/>
            <person name="Mondo S."/>
            <person name="Pangilinan J."/>
            <person name="Riley R."/>
            <person name="Labutti K."/>
            <person name="Andreopoulos B."/>
            <person name="Lipzen A."/>
            <person name="Chen C."/>
            <person name="Yanf M."/>
            <person name="Daum C."/>
            <person name="Ng V."/>
            <person name="Clum A."/>
            <person name="Ohm R."/>
            <person name="Martin F."/>
            <person name="Silar P."/>
            <person name="Natvig D."/>
            <person name="Lalanne C."/>
            <person name="Gautier V."/>
            <person name="Ament-Velasquez S.L."/>
            <person name="Kruys A."/>
            <person name="Hutchinson M.I."/>
            <person name="Powell A.J."/>
            <person name="Barry K."/>
            <person name="Miller A.N."/>
            <person name="Grigoriev I.V."/>
            <person name="Debuchy R."/>
            <person name="Gladieux P."/>
            <person name="Thoren M.H."/>
            <person name="Johannesson H."/>
        </authorList>
    </citation>
    <scope>NUCLEOTIDE SEQUENCE</scope>
    <source>
        <strain evidence="4">CBS 532.94</strain>
    </source>
</reference>
<accession>A0AAN7CH35</accession>
<gene>
    <name evidence="4" type="ORF">C8A03DRAFT_40695</name>
</gene>
<keyword evidence="1" id="KW-0677">Repeat</keyword>